<proteinExistence type="predicted"/>
<dbReference type="GO" id="GO:0006952">
    <property type="term" value="P:defense response"/>
    <property type="evidence" value="ECO:0007669"/>
    <property type="project" value="InterPro"/>
</dbReference>
<dbReference type="GO" id="GO:0043531">
    <property type="term" value="F:ADP binding"/>
    <property type="evidence" value="ECO:0007669"/>
    <property type="project" value="InterPro"/>
</dbReference>
<dbReference type="PROSITE" id="PS50104">
    <property type="entry name" value="TIR"/>
    <property type="match status" value="1"/>
</dbReference>
<dbReference type="Pfam" id="PF01582">
    <property type="entry name" value="TIR"/>
    <property type="match status" value="1"/>
</dbReference>
<dbReference type="PANTHER" id="PTHR11017">
    <property type="entry name" value="LEUCINE-RICH REPEAT-CONTAINING PROTEIN"/>
    <property type="match status" value="1"/>
</dbReference>
<keyword evidence="6" id="KW-1185">Reference proteome</keyword>
<dbReference type="InterPro" id="IPR042197">
    <property type="entry name" value="Apaf_helical"/>
</dbReference>
<dbReference type="SUPFAM" id="SSF52540">
    <property type="entry name" value="P-loop containing nucleoside triphosphate hydrolases"/>
    <property type="match status" value="1"/>
</dbReference>
<dbReference type="InterPro" id="IPR032675">
    <property type="entry name" value="LRR_dom_sf"/>
</dbReference>
<dbReference type="Gene3D" id="3.80.10.10">
    <property type="entry name" value="Ribonuclease Inhibitor"/>
    <property type="match status" value="2"/>
</dbReference>
<comment type="caution">
    <text evidence="5">The sequence shown here is derived from an EMBL/GenBank/DDBJ whole genome shotgun (WGS) entry which is preliminary data.</text>
</comment>
<dbReference type="PRINTS" id="PR00364">
    <property type="entry name" value="DISEASERSIST"/>
</dbReference>
<dbReference type="SMART" id="SM00255">
    <property type="entry name" value="TIR"/>
    <property type="match status" value="1"/>
</dbReference>
<dbReference type="InterPro" id="IPR000157">
    <property type="entry name" value="TIR_dom"/>
</dbReference>
<accession>A0AAV5ID11</accession>
<evidence type="ECO:0000259" key="4">
    <source>
        <dbReference type="PROSITE" id="PS50104"/>
    </source>
</evidence>
<dbReference type="GO" id="GO:0007165">
    <property type="term" value="P:signal transduction"/>
    <property type="evidence" value="ECO:0007669"/>
    <property type="project" value="InterPro"/>
</dbReference>
<dbReference type="Gene3D" id="3.40.50.10140">
    <property type="entry name" value="Toll/interleukin-1 receptor homology (TIR) domain"/>
    <property type="match status" value="1"/>
</dbReference>
<reference evidence="5 6" key="1">
    <citation type="journal article" date="2021" name="Commun. Biol.">
        <title>The genome of Shorea leprosula (Dipterocarpaceae) highlights the ecological relevance of drought in aseasonal tropical rainforests.</title>
        <authorList>
            <person name="Ng K.K.S."/>
            <person name="Kobayashi M.J."/>
            <person name="Fawcett J.A."/>
            <person name="Hatakeyama M."/>
            <person name="Paape T."/>
            <person name="Ng C.H."/>
            <person name="Ang C.C."/>
            <person name="Tnah L.H."/>
            <person name="Lee C.T."/>
            <person name="Nishiyama T."/>
            <person name="Sese J."/>
            <person name="O'Brien M.J."/>
            <person name="Copetti D."/>
            <person name="Mohd Noor M.I."/>
            <person name="Ong R.C."/>
            <person name="Putra M."/>
            <person name="Sireger I.Z."/>
            <person name="Indrioko S."/>
            <person name="Kosugi Y."/>
            <person name="Izuno A."/>
            <person name="Isagi Y."/>
            <person name="Lee S.L."/>
            <person name="Shimizu K.K."/>
        </authorList>
    </citation>
    <scope>NUCLEOTIDE SEQUENCE [LARGE SCALE GENOMIC DNA]</scope>
    <source>
        <strain evidence="5">214</strain>
    </source>
</reference>
<organism evidence="5 6">
    <name type="scientific">Rubroshorea leprosula</name>
    <dbReference type="NCBI Taxonomy" id="152421"/>
    <lineage>
        <taxon>Eukaryota</taxon>
        <taxon>Viridiplantae</taxon>
        <taxon>Streptophyta</taxon>
        <taxon>Embryophyta</taxon>
        <taxon>Tracheophyta</taxon>
        <taxon>Spermatophyta</taxon>
        <taxon>Magnoliopsida</taxon>
        <taxon>eudicotyledons</taxon>
        <taxon>Gunneridae</taxon>
        <taxon>Pentapetalae</taxon>
        <taxon>rosids</taxon>
        <taxon>malvids</taxon>
        <taxon>Malvales</taxon>
        <taxon>Dipterocarpaceae</taxon>
        <taxon>Rubroshorea</taxon>
    </lineage>
</organism>
<dbReference type="Gene3D" id="3.40.50.300">
    <property type="entry name" value="P-loop containing nucleotide triphosphate hydrolases"/>
    <property type="match status" value="1"/>
</dbReference>
<evidence type="ECO:0000313" key="6">
    <source>
        <dbReference type="Proteomes" id="UP001054252"/>
    </source>
</evidence>
<dbReference type="Pfam" id="PF00931">
    <property type="entry name" value="NB-ARC"/>
    <property type="match status" value="1"/>
</dbReference>
<dbReference type="Pfam" id="PF23282">
    <property type="entry name" value="WHD_ROQ1"/>
    <property type="match status" value="1"/>
</dbReference>
<dbReference type="InterPro" id="IPR035897">
    <property type="entry name" value="Toll_tir_struct_dom_sf"/>
</dbReference>
<dbReference type="AlphaFoldDB" id="A0AAV5ID11"/>
<keyword evidence="3" id="KW-0520">NAD</keyword>
<dbReference type="Pfam" id="PF00560">
    <property type="entry name" value="LRR_1"/>
    <property type="match status" value="2"/>
</dbReference>
<dbReference type="InterPro" id="IPR044974">
    <property type="entry name" value="Disease_R_plants"/>
</dbReference>
<dbReference type="InterPro" id="IPR058192">
    <property type="entry name" value="WHD_ROQ1-like"/>
</dbReference>
<dbReference type="SMART" id="SM00382">
    <property type="entry name" value="AAA"/>
    <property type="match status" value="1"/>
</dbReference>
<dbReference type="EMBL" id="BPVZ01000011">
    <property type="protein sequence ID" value="GKU96950.1"/>
    <property type="molecule type" value="Genomic_DNA"/>
</dbReference>
<dbReference type="PANTHER" id="PTHR11017:SF271">
    <property type="entry name" value="DISEASE RESISTANCE PROTEIN (TIR-NBS-LRR CLASS) FAMILY"/>
    <property type="match status" value="1"/>
</dbReference>
<keyword evidence="1" id="KW-0433">Leucine-rich repeat</keyword>
<dbReference type="Proteomes" id="UP001054252">
    <property type="component" value="Unassembled WGS sequence"/>
</dbReference>
<feature type="domain" description="TIR" evidence="4">
    <location>
        <begin position="13"/>
        <end position="178"/>
    </location>
</feature>
<dbReference type="FunFam" id="3.40.50.10140:FF:000007">
    <property type="entry name" value="Disease resistance protein (TIR-NBS-LRR class)"/>
    <property type="match status" value="1"/>
</dbReference>
<protein>
    <recommendedName>
        <fullName evidence="4">TIR domain-containing protein</fullName>
    </recommendedName>
</protein>
<dbReference type="Gene3D" id="1.10.8.430">
    <property type="entry name" value="Helical domain of apoptotic protease-activating factors"/>
    <property type="match status" value="1"/>
</dbReference>
<dbReference type="InterPro" id="IPR001611">
    <property type="entry name" value="Leu-rich_rpt"/>
</dbReference>
<keyword evidence="2" id="KW-0677">Repeat</keyword>
<name>A0AAV5ID11_9ROSI</name>
<evidence type="ECO:0000313" key="5">
    <source>
        <dbReference type="EMBL" id="GKU96950.1"/>
    </source>
</evidence>
<evidence type="ECO:0000256" key="2">
    <source>
        <dbReference type="ARBA" id="ARBA00022737"/>
    </source>
</evidence>
<gene>
    <name evidence="5" type="ORF">SLEP1_g10131</name>
</gene>
<dbReference type="SUPFAM" id="SSF52058">
    <property type="entry name" value="L domain-like"/>
    <property type="match status" value="1"/>
</dbReference>
<dbReference type="InterPro" id="IPR003593">
    <property type="entry name" value="AAA+_ATPase"/>
</dbReference>
<dbReference type="InterPro" id="IPR027417">
    <property type="entry name" value="P-loop_NTPase"/>
</dbReference>
<sequence length="1147" mass="130723">MAASSSFPSILHWNYDIFLSFKGEDVRKNFLAHLYSALNQVGFRVYKDDNELGRGCDISTELLEAIEQSRIALIVFSENYADSRWCLDELVKILDCRKRLGQIVLPIFFRVDPSDVRKQKGSFGEAFVCHQKVPAEKVESWKTALTNAASLAGFDLQTVNGDESDLIKRIIEEVWEKLHPAQHSNIDKLFGIASREEDFISLLRLDSKDVRFIGIYGMPGIGKTTIAKFIWNRIFPLFDGNSLLEDVHLASKQGDGLVDLQKRLLQHILRVHDLHVSNIYDGINKIKRRLQYKRVLVILDNVDHLDQLAALAREHDWFGAGSRIIVTSRDENLLNAHRVDAKFLVPPLSYFSASQLFCWHAFRQHDPPDDFVELSRGIVRYAEGHPLALKVLGSFLSDKTPPEWMSAFEELKSTPHGEIYDRLKIGFDSLNDHQKAIFLDIAFFFVGTDENDAISILDGCGFHTKILLRVLIQKCLLTISLDKKLIMHDLLQKIAREIVRRENVEKPGKRSRLSSPKDIRMVLKYHEGTDKVIGLMGNFPRLREKSFSTEALARMNKLRILQLKNAAFTGGCQHFTKELRWLCWERFPWVSIPPSLNLKKLVVLKLRYSKLKHIWEQTEVLKNLKVLDLSHSHNLIRTSDISGLCNIEKLIFIDCINLIEVHQSIGNLSKLVSLDLKNCKNLIHLPTEICELRFLQDLNLSHCSKLTELPEDLGNLESLKELNIGFTAIKNLPILIGHRKNLTEVLWSNEGYLFGSLGIHSLSPLWNLASLTSLNLSFCNLSHNSFPGHLNGLPYLEKLLARGNNFHTLPLCLLHLSKLKELDLSDCDLSGTTSSIACLSTTLKRLDLSQNNFRCLPVDLSIIPPQNQVNISDCKKLQTIEAELHTNLNAWNCTLLEKVAYKGLLNLPENIIQPERIFGCSLFAFSGCEKLVKIQGNFKLKPLTRGELSKLERLFGLECLLNKQSRLHNAATGTWMKAPIQGLSQCGTGVIAFFFLKESIKIENITTGYCRTYFPTFVGYPEKDAIMWVSYWRAPRLVNGGTRLMVEVRTDTQPFNVKEIGVRLLYEEIIMQLSGEHLMIPRHQLTDATRVKTSSFLRIIEALHQESPPVDMNLGSTDSLGLEGMNFLKIWLLTQVFQFQNIFIQQF</sequence>
<dbReference type="SUPFAM" id="SSF52200">
    <property type="entry name" value="Toll/Interleukin receptor TIR domain"/>
    <property type="match status" value="1"/>
</dbReference>
<dbReference type="InterPro" id="IPR002182">
    <property type="entry name" value="NB-ARC"/>
</dbReference>
<evidence type="ECO:0000256" key="1">
    <source>
        <dbReference type="ARBA" id="ARBA00022614"/>
    </source>
</evidence>
<evidence type="ECO:0000256" key="3">
    <source>
        <dbReference type="ARBA" id="ARBA00023027"/>
    </source>
</evidence>